<reference evidence="4 5" key="1">
    <citation type="submission" date="2014-06" db="EMBL/GenBank/DDBJ databases">
        <authorList>
            <person name="Swart Estienne"/>
        </authorList>
    </citation>
    <scope>NUCLEOTIDE SEQUENCE [LARGE SCALE GENOMIC DNA]</scope>
    <source>
        <strain evidence="4 5">130c</strain>
    </source>
</reference>
<keyword evidence="5" id="KW-1185">Reference proteome</keyword>
<gene>
    <name evidence="4" type="primary">Contig2677.g2872</name>
    <name evidence="4" type="ORF">STYLEM_6080</name>
</gene>
<feature type="region of interest" description="Disordered" evidence="2">
    <location>
        <begin position="448"/>
        <end position="471"/>
    </location>
</feature>
<evidence type="ECO:0000313" key="4">
    <source>
        <dbReference type="EMBL" id="CDW77111.1"/>
    </source>
</evidence>
<dbReference type="PROSITE" id="PS50222">
    <property type="entry name" value="EF_HAND_2"/>
    <property type="match status" value="1"/>
</dbReference>
<keyword evidence="1" id="KW-0106">Calcium</keyword>
<proteinExistence type="predicted"/>
<accession>A0A078A8J5</accession>
<dbReference type="GO" id="GO:0005509">
    <property type="term" value="F:calcium ion binding"/>
    <property type="evidence" value="ECO:0007669"/>
    <property type="project" value="InterPro"/>
</dbReference>
<dbReference type="EMBL" id="CCKQ01005850">
    <property type="protein sequence ID" value="CDW77111.1"/>
    <property type="molecule type" value="Genomic_DNA"/>
</dbReference>
<dbReference type="AlphaFoldDB" id="A0A078A8J5"/>
<dbReference type="InterPro" id="IPR018247">
    <property type="entry name" value="EF_Hand_1_Ca_BS"/>
</dbReference>
<evidence type="ECO:0000313" key="5">
    <source>
        <dbReference type="Proteomes" id="UP000039865"/>
    </source>
</evidence>
<feature type="domain" description="EF-hand" evidence="3">
    <location>
        <begin position="303"/>
        <end position="338"/>
    </location>
</feature>
<dbReference type="PROSITE" id="PS00018">
    <property type="entry name" value="EF_HAND_1"/>
    <property type="match status" value="1"/>
</dbReference>
<dbReference type="InterPro" id="IPR011992">
    <property type="entry name" value="EF-hand-dom_pair"/>
</dbReference>
<protein>
    <submittedName>
        <fullName evidence="4">Iki3 domain containing protein</fullName>
    </submittedName>
</protein>
<feature type="compositionally biased region" description="Basic and acidic residues" evidence="2">
    <location>
        <begin position="657"/>
        <end position="681"/>
    </location>
</feature>
<dbReference type="Proteomes" id="UP000039865">
    <property type="component" value="Unassembled WGS sequence"/>
</dbReference>
<dbReference type="SUPFAM" id="SSF47473">
    <property type="entry name" value="EF-hand"/>
    <property type="match status" value="1"/>
</dbReference>
<evidence type="ECO:0000256" key="1">
    <source>
        <dbReference type="ARBA" id="ARBA00022837"/>
    </source>
</evidence>
<evidence type="ECO:0000259" key="3">
    <source>
        <dbReference type="PROSITE" id="PS50222"/>
    </source>
</evidence>
<sequence length="878" mass="102201">MVPQQILWVIIPLQQVNIDINPSQNLVELYKRNRDLTNLSETLQISLRQSFDQDNSSDIIEKDPQNPNFILKRPSHHKRLYEQNKVRQELQRVFHSKKFSLPNPIILSPKNNASQVTSRINTFRDQKPITFKISKDDEKKMLDLPLYDDQAGKKLKLSNLYALSHRIEEEIKKKNNQTNKSIETADGVIKDFDGPFSKQNYDRFNEGIRTNINKQGLRVANQINNSLESIKEIPEDYTYQGEVQEMKNPLLTHEKLFIMDAALPQHDMQQLLGLNKKQFLEFRKTEKWVQKRQNVNDYSSKEKHVEFAKELFRIWDDDNSGVLDLQEIALPLVSLGLSTDTEFVTKLLLSLIDGNQKKDKIGERISKAVKEACIEKRVQEQRDKYQKSAKTKLRQQMMNSPGAQSNININAQRTLQSPLKSSMSIAIFDPRLNNQDSNKSFAFNSFDQVQSQQNQQQLQPIQHSSQQNSHNQMPQINERLTNHFSFVGFIPDVKNPSLNELMDLVDDWWKEIDPQKKWEAKTPKVTHLFVSKGISQDLDSAVKVLSKYLGSHLAKGKILNYEDFKRVFCRCLFKDSLIDLSESIENLEGLDKNAPLVLKLGIYQRKLMMNGLEKEGDENIQGRHIMNALNDMREDHKKPVRYESFVQDPLGKIAREMEEKRSKKRKQDDFTKSIKLGKGEKNQQMSDLDQQMVNIGKVEEIIGSRENLDAFLFKRQKQKMMDLKQQQMKKSIKRSRHHNKISLMPISKTQSTNQIDQRVIDQSPNTSARLDTPPKVNIKIGRPAERQSNNTSPYVFSQQKAQFFLENEMIDHLNLTNAIAIQSHHYQVKGKQRMEAVKLPNIYKDKNLTQRIDENQNLLQKLQKIFDDTNDINEMILQ</sequence>
<dbReference type="InterPro" id="IPR002048">
    <property type="entry name" value="EF_hand_dom"/>
</dbReference>
<dbReference type="InParanoid" id="A0A078A8J5"/>
<dbReference type="Gene3D" id="1.10.238.10">
    <property type="entry name" value="EF-hand"/>
    <property type="match status" value="1"/>
</dbReference>
<organism evidence="4 5">
    <name type="scientific">Stylonychia lemnae</name>
    <name type="common">Ciliate</name>
    <dbReference type="NCBI Taxonomy" id="5949"/>
    <lineage>
        <taxon>Eukaryota</taxon>
        <taxon>Sar</taxon>
        <taxon>Alveolata</taxon>
        <taxon>Ciliophora</taxon>
        <taxon>Intramacronucleata</taxon>
        <taxon>Spirotrichea</taxon>
        <taxon>Stichotrichia</taxon>
        <taxon>Sporadotrichida</taxon>
        <taxon>Oxytrichidae</taxon>
        <taxon>Stylonychinae</taxon>
        <taxon>Stylonychia</taxon>
    </lineage>
</organism>
<evidence type="ECO:0000256" key="2">
    <source>
        <dbReference type="SAM" id="MobiDB-lite"/>
    </source>
</evidence>
<name>A0A078A8J5_STYLE</name>
<feature type="region of interest" description="Disordered" evidence="2">
    <location>
        <begin position="657"/>
        <end position="686"/>
    </location>
</feature>
<dbReference type="OrthoDB" id="324964at2759"/>